<dbReference type="Gene3D" id="3.40.50.10810">
    <property type="entry name" value="Tandem AAA-ATPase domain"/>
    <property type="match status" value="1"/>
</dbReference>
<dbReference type="OrthoDB" id="448448at2759"/>
<sequence length="750" mass="83590">MDFCGVAHAPPPKRRRLDIVTHLASKHPFDLPRNGATTATAYDAGNVQLWNKSGSTADGGSHSDSGGAIPGFELPECCYGMLSDIPLKLLSHVPQSFRNIAVDFRSPNSLHSRSEYASTPETASFEIQCSRSAHILGDIKAVPDLDLQLYCHSRLESSIQNGASHTSKSRGKQIRSWFLNAILFGREDLEDKVGDYLAKHKQYLQDPRGCEKCVPYRNPHVMPPEHGEIVMSDSFDKVCGEVDTQIERLDIGPDLLAQLMDEGTPLHETQPSDIIKTPLFPHQTQALTFMIQREEGTLKASFIRTHLPSFADQASYIKNVNGYCSAKAPPDFRGGLLADDMGLGKTLSMIALIASTKKSSTLSSNTEPSHQIPGPTTATLLVVPPALLQVWEKQFGLHVFPNKLNCHIYHGQNKKEADHFAGYDVVITTYHTLSAISRKRTRDDGHDNPIFASRWYRVVLDEGKEGPPALFNGPLIWVAHTIQNPRSQLSQVCFALHSKRRWAITGTPIQNKLADFASIVKFLQVHPYSNSSTFEEEIFRPWQNDQGTSAEGFLRLKTLVRAITISRTKAVVSLPNRVDEVHHLDFTAAERENYDAAKAQSRKLLDEAISSKKEGTKTFNALSLLNNLRLICNHGLLAKCTAKKTTGRTSQNPNANLENLFGGGKTCSICEADLFEDFLEESSITTIDGKHQDLQWNAANVTRWQRVTGKRQLFKSRYTHRRRSHSFYGVYPTKIKALATELATHTENEK</sequence>
<evidence type="ECO:0000256" key="2">
    <source>
        <dbReference type="ARBA" id="ARBA00022801"/>
    </source>
</evidence>
<dbReference type="InterPro" id="IPR000330">
    <property type="entry name" value="SNF2_N"/>
</dbReference>
<reference evidence="5" key="1">
    <citation type="submission" date="2021-07" db="EMBL/GenBank/DDBJ databases">
        <authorList>
            <person name="Durling M."/>
        </authorList>
    </citation>
    <scope>NUCLEOTIDE SEQUENCE</scope>
</reference>
<dbReference type="GO" id="GO:0016787">
    <property type="term" value="F:hydrolase activity"/>
    <property type="evidence" value="ECO:0007669"/>
    <property type="project" value="UniProtKB-KW"/>
</dbReference>
<keyword evidence="1" id="KW-0547">Nucleotide-binding</keyword>
<dbReference type="AlphaFoldDB" id="A0A9N9Q5F3"/>
<evidence type="ECO:0000259" key="4">
    <source>
        <dbReference type="PROSITE" id="PS51192"/>
    </source>
</evidence>
<keyword evidence="2" id="KW-0378">Hydrolase</keyword>
<keyword evidence="6" id="KW-1185">Reference proteome</keyword>
<evidence type="ECO:0000313" key="6">
    <source>
        <dbReference type="Proteomes" id="UP000701801"/>
    </source>
</evidence>
<dbReference type="InterPro" id="IPR050628">
    <property type="entry name" value="SNF2_RAD54_helicase_TF"/>
</dbReference>
<feature type="domain" description="Helicase ATP-binding" evidence="4">
    <location>
        <begin position="326"/>
        <end position="526"/>
    </location>
</feature>
<dbReference type="SMART" id="SM00487">
    <property type="entry name" value="DEXDc"/>
    <property type="match status" value="1"/>
</dbReference>
<dbReference type="InterPro" id="IPR027417">
    <property type="entry name" value="P-loop_NTPase"/>
</dbReference>
<dbReference type="PANTHER" id="PTHR45626:SF14">
    <property type="entry name" value="ATP-DEPENDENT DNA HELICASE (EUROFUNG)"/>
    <property type="match status" value="1"/>
</dbReference>
<comment type="caution">
    <text evidence="5">The sequence shown here is derived from an EMBL/GenBank/DDBJ whole genome shotgun (WGS) entry which is preliminary data.</text>
</comment>
<dbReference type="CDD" id="cd18008">
    <property type="entry name" value="DEXDc_SHPRH-like"/>
    <property type="match status" value="1"/>
</dbReference>
<proteinExistence type="predicted"/>
<dbReference type="EMBL" id="CAJVRM010000152">
    <property type="protein sequence ID" value="CAG8975824.1"/>
    <property type="molecule type" value="Genomic_DNA"/>
</dbReference>
<dbReference type="SUPFAM" id="SSF52540">
    <property type="entry name" value="P-loop containing nucleoside triphosphate hydrolases"/>
    <property type="match status" value="1"/>
</dbReference>
<evidence type="ECO:0000313" key="5">
    <source>
        <dbReference type="EMBL" id="CAG8975824.1"/>
    </source>
</evidence>
<dbReference type="GO" id="GO:0008094">
    <property type="term" value="F:ATP-dependent activity, acting on DNA"/>
    <property type="evidence" value="ECO:0007669"/>
    <property type="project" value="TreeGrafter"/>
</dbReference>
<dbReference type="PANTHER" id="PTHR45626">
    <property type="entry name" value="TRANSCRIPTION TERMINATION FACTOR 2-RELATED"/>
    <property type="match status" value="1"/>
</dbReference>
<keyword evidence="3" id="KW-0067">ATP-binding</keyword>
<evidence type="ECO:0000256" key="3">
    <source>
        <dbReference type="ARBA" id="ARBA00022840"/>
    </source>
</evidence>
<accession>A0A9N9Q5F3</accession>
<dbReference type="InterPro" id="IPR014001">
    <property type="entry name" value="Helicase_ATP-bd"/>
</dbReference>
<dbReference type="GO" id="GO:0006281">
    <property type="term" value="P:DNA repair"/>
    <property type="evidence" value="ECO:0007669"/>
    <property type="project" value="TreeGrafter"/>
</dbReference>
<dbReference type="InterPro" id="IPR038718">
    <property type="entry name" value="SNF2-like_sf"/>
</dbReference>
<name>A0A9N9Q5F3_9HELO</name>
<dbReference type="GO" id="GO:0005634">
    <property type="term" value="C:nucleus"/>
    <property type="evidence" value="ECO:0007669"/>
    <property type="project" value="TreeGrafter"/>
</dbReference>
<dbReference type="Proteomes" id="UP000701801">
    <property type="component" value="Unassembled WGS sequence"/>
</dbReference>
<protein>
    <recommendedName>
        <fullName evidence="4">Helicase ATP-binding domain-containing protein</fullName>
    </recommendedName>
</protein>
<gene>
    <name evidence="5" type="ORF">HYALB_00009404</name>
</gene>
<dbReference type="PROSITE" id="PS51192">
    <property type="entry name" value="HELICASE_ATP_BIND_1"/>
    <property type="match status" value="1"/>
</dbReference>
<dbReference type="GO" id="GO:0005524">
    <property type="term" value="F:ATP binding"/>
    <property type="evidence" value="ECO:0007669"/>
    <property type="project" value="UniProtKB-KW"/>
</dbReference>
<dbReference type="Pfam" id="PF00176">
    <property type="entry name" value="SNF2-rel_dom"/>
    <property type="match status" value="1"/>
</dbReference>
<organism evidence="5 6">
    <name type="scientific">Hymenoscyphus albidus</name>
    <dbReference type="NCBI Taxonomy" id="595503"/>
    <lineage>
        <taxon>Eukaryota</taxon>
        <taxon>Fungi</taxon>
        <taxon>Dikarya</taxon>
        <taxon>Ascomycota</taxon>
        <taxon>Pezizomycotina</taxon>
        <taxon>Leotiomycetes</taxon>
        <taxon>Helotiales</taxon>
        <taxon>Helotiaceae</taxon>
        <taxon>Hymenoscyphus</taxon>
    </lineage>
</organism>
<evidence type="ECO:0000256" key="1">
    <source>
        <dbReference type="ARBA" id="ARBA00022741"/>
    </source>
</evidence>